<dbReference type="Proteomes" id="UP000179018">
    <property type="component" value="Unassembled WGS sequence"/>
</dbReference>
<keyword evidence="1" id="KW-0812">Transmembrane</keyword>
<feature type="transmembrane region" description="Helical" evidence="1">
    <location>
        <begin position="207"/>
        <end position="225"/>
    </location>
</feature>
<protein>
    <recommendedName>
        <fullName evidence="4">ABC transporter permease</fullName>
    </recommendedName>
</protein>
<dbReference type="PANTHER" id="PTHR36832">
    <property type="entry name" value="SLR1174 PROTEIN-RELATED"/>
    <property type="match status" value="1"/>
</dbReference>
<dbReference type="Pfam" id="PF06182">
    <property type="entry name" value="ABC2_membrane_6"/>
    <property type="match status" value="1"/>
</dbReference>
<dbReference type="STRING" id="1802516.A3A75_04045"/>
<keyword evidence="1" id="KW-1133">Transmembrane helix</keyword>
<proteinExistence type="predicted"/>
<gene>
    <name evidence="2" type="ORF">A3A75_04045</name>
</gene>
<feature type="transmembrane region" description="Helical" evidence="1">
    <location>
        <begin position="59"/>
        <end position="79"/>
    </location>
</feature>
<feature type="transmembrane region" description="Helical" evidence="1">
    <location>
        <begin position="113"/>
        <end position="134"/>
    </location>
</feature>
<organism evidence="2 3">
    <name type="scientific">Candidatus Woesebacteria bacterium RIFCSPLOWO2_01_FULL_39_10</name>
    <dbReference type="NCBI Taxonomy" id="1802516"/>
    <lineage>
        <taxon>Bacteria</taxon>
        <taxon>Candidatus Woeseibacteriota</taxon>
    </lineage>
</organism>
<sequence length="267" mass="30841">MSKYLQVFKISFQQEFAYRLNFVMWRVRNVIQIFLVFYLWDAVFANPDRVVFGYDREKILTYVFGLLTVKALVLSARAMDIAGEISRGELSNYLLKPLNYFNYWITRDISSKALNLSFAIVETLILVIILKPPFFIQSNLLAILGFLVTISLAVFLFSLLLFIVSSLTFWMPEAGWGIHFLVTVVIVEFLSGALFPLDILPGSLQNALYFTPFPYLIFFPLQVYLGNIGGLEFIKGLSISVFWVVFLWFSMKAIWQKGLKEYQAYGR</sequence>
<dbReference type="EMBL" id="MGHC01000007">
    <property type="protein sequence ID" value="OGM60385.1"/>
    <property type="molecule type" value="Genomic_DNA"/>
</dbReference>
<evidence type="ECO:0000313" key="3">
    <source>
        <dbReference type="Proteomes" id="UP000179018"/>
    </source>
</evidence>
<feature type="transmembrane region" description="Helical" evidence="1">
    <location>
        <begin position="20"/>
        <end position="39"/>
    </location>
</feature>
<dbReference type="InterPro" id="IPR010390">
    <property type="entry name" value="ABC-2_transporter-like"/>
</dbReference>
<feature type="transmembrane region" description="Helical" evidence="1">
    <location>
        <begin position="237"/>
        <end position="255"/>
    </location>
</feature>
<evidence type="ECO:0008006" key="4">
    <source>
        <dbReference type="Google" id="ProtNLM"/>
    </source>
</evidence>
<keyword evidence="1" id="KW-0472">Membrane</keyword>
<dbReference type="AlphaFoldDB" id="A0A1F8BAG4"/>
<dbReference type="PANTHER" id="PTHR36832:SF1">
    <property type="entry name" value="SLR1174 PROTEIN"/>
    <property type="match status" value="1"/>
</dbReference>
<reference evidence="2 3" key="1">
    <citation type="journal article" date="2016" name="Nat. Commun.">
        <title>Thousands of microbial genomes shed light on interconnected biogeochemical processes in an aquifer system.</title>
        <authorList>
            <person name="Anantharaman K."/>
            <person name="Brown C.T."/>
            <person name="Hug L.A."/>
            <person name="Sharon I."/>
            <person name="Castelle C.J."/>
            <person name="Probst A.J."/>
            <person name="Thomas B.C."/>
            <person name="Singh A."/>
            <person name="Wilkins M.J."/>
            <person name="Karaoz U."/>
            <person name="Brodie E.L."/>
            <person name="Williams K.H."/>
            <person name="Hubbard S.S."/>
            <person name="Banfield J.F."/>
        </authorList>
    </citation>
    <scope>NUCLEOTIDE SEQUENCE [LARGE SCALE GENOMIC DNA]</scope>
</reference>
<feature type="transmembrane region" description="Helical" evidence="1">
    <location>
        <begin position="140"/>
        <end position="164"/>
    </location>
</feature>
<name>A0A1F8BAG4_9BACT</name>
<comment type="caution">
    <text evidence="2">The sequence shown here is derived from an EMBL/GenBank/DDBJ whole genome shotgun (WGS) entry which is preliminary data.</text>
</comment>
<accession>A0A1F8BAG4</accession>
<feature type="transmembrane region" description="Helical" evidence="1">
    <location>
        <begin position="176"/>
        <end position="195"/>
    </location>
</feature>
<evidence type="ECO:0000313" key="2">
    <source>
        <dbReference type="EMBL" id="OGM60385.1"/>
    </source>
</evidence>
<evidence type="ECO:0000256" key="1">
    <source>
        <dbReference type="SAM" id="Phobius"/>
    </source>
</evidence>